<dbReference type="AlphaFoldDB" id="A0A4C1UU57"/>
<dbReference type="Proteomes" id="UP000299102">
    <property type="component" value="Unassembled WGS sequence"/>
</dbReference>
<proteinExistence type="predicted"/>
<evidence type="ECO:0000313" key="2">
    <source>
        <dbReference type="Proteomes" id="UP000299102"/>
    </source>
</evidence>
<sequence>MRILQRGRRRDGYLETSRNIADCLLAIEDKFFMTNRRIIAKERYSFYHRLSSLRVSLGFPGIPSSELDLVTTPPLREAVTSSAMNKETVDDVTTTVFVRPHAATPPPLGSRYVTAEIAFDRLYHRPSAS</sequence>
<accession>A0A4C1UU57</accession>
<evidence type="ECO:0000313" key="1">
    <source>
        <dbReference type="EMBL" id="GBP29829.1"/>
    </source>
</evidence>
<dbReference type="EMBL" id="BGZK01000224">
    <property type="protein sequence ID" value="GBP29829.1"/>
    <property type="molecule type" value="Genomic_DNA"/>
</dbReference>
<organism evidence="1 2">
    <name type="scientific">Eumeta variegata</name>
    <name type="common">Bagworm moth</name>
    <name type="synonym">Eumeta japonica</name>
    <dbReference type="NCBI Taxonomy" id="151549"/>
    <lineage>
        <taxon>Eukaryota</taxon>
        <taxon>Metazoa</taxon>
        <taxon>Ecdysozoa</taxon>
        <taxon>Arthropoda</taxon>
        <taxon>Hexapoda</taxon>
        <taxon>Insecta</taxon>
        <taxon>Pterygota</taxon>
        <taxon>Neoptera</taxon>
        <taxon>Endopterygota</taxon>
        <taxon>Lepidoptera</taxon>
        <taxon>Glossata</taxon>
        <taxon>Ditrysia</taxon>
        <taxon>Tineoidea</taxon>
        <taxon>Psychidae</taxon>
        <taxon>Oiketicinae</taxon>
        <taxon>Eumeta</taxon>
    </lineage>
</organism>
<name>A0A4C1UU57_EUMVA</name>
<keyword evidence="2" id="KW-1185">Reference proteome</keyword>
<comment type="caution">
    <text evidence="1">The sequence shown here is derived from an EMBL/GenBank/DDBJ whole genome shotgun (WGS) entry which is preliminary data.</text>
</comment>
<protein>
    <submittedName>
        <fullName evidence="1">Uncharacterized protein</fullName>
    </submittedName>
</protein>
<gene>
    <name evidence="1" type="ORF">EVAR_94669_1</name>
</gene>
<reference evidence="1 2" key="1">
    <citation type="journal article" date="2019" name="Commun. Biol.">
        <title>The bagworm genome reveals a unique fibroin gene that provides high tensile strength.</title>
        <authorList>
            <person name="Kono N."/>
            <person name="Nakamura H."/>
            <person name="Ohtoshi R."/>
            <person name="Tomita M."/>
            <person name="Numata K."/>
            <person name="Arakawa K."/>
        </authorList>
    </citation>
    <scope>NUCLEOTIDE SEQUENCE [LARGE SCALE GENOMIC DNA]</scope>
</reference>